<protein>
    <submittedName>
        <fullName evidence="3">Serine/threonine protein phosphatase</fullName>
    </submittedName>
</protein>
<reference evidence="3 4" key="1">
    <citation type="journal article" date="2016" name="Front. Microbiol.">
        <title>Comparative Genomics Analysis of Streptomyces Species Reveals Their Adaptation to the Marine Environment and Their Diversity at the Genomic Level.</title>
        <authorList>
            <person name="Tian X."/>
            <person name="Zhang Z."/>
            <person name="Yang T."/>
            <person name="Chen M."/>
            <person name="Li J."/>
            <person name="Chen F."/>
            <person name="Yang J."/>
            <person name="Li W."/>
            <person name="Zhang B."/>
            <person name="Zhang Z."/>
            <person name="Wu J."/>
            <person name="Zhang C."/>
            <person name="Long L."/>
            <person name="Xiao J."/>
        </authorList>
    </citation>
    <scope>NUCLEOTIDE SEQUENCE [LARGE SCALE GENOMIC DNA]</scope>
    <source>
        <strain evidence="3 4">SCSIO 02100</strain>
    </source>
</reference>
<feature type="compositionally biased region" description="Pro residues" evidence="1">
    <location>
        <begin position="138"/>
        <end position="148"/>
    </location>
</feature>
<feature type="domain" description="PPM-type phosphatase" evidence="2">
    <location>
        <begin position="200"/>
        <end position="452"/>
    </location>
</feature>
<keyword evidence="4" id="KW-1185">Reference proteome</keyword>
<dbReference type="Gene3D" id="3.60.40.10">
    <property type="entry name" value="PPM-type phosphatase domain"/>
    <property type="match status" value="1"/>
</dbReference>
<dbReference type="Proteomes" id="UP000176101">
    <property type="component" value="Unassembled WGS sequence"/>
</dbReference>
<dbReference type="AlphaFoldDB" id="A0A1E7KGD0"/>
<dbReference type="SUPFAM" id="SSF81606">
    <property type="entry name" value="PP2C-like"/>
    <property type="match status" value="1"/>
</dbReference>
<dbReference type="SMART" id="SM00331">
    <property type="entry name" value="PP2C_SIG"/>
    <property type="match status" value="1"/>
</dbReference>
<dbReference type="SMART" id="SM00332">
    <property type="entry name" value="PP2Cc"/>
    <property type="match status" value="1"/>
</dbReference>
<gene>
    <name evidence="3" type="ORF">AN216_15105</name>
</gene>
<dbReference type="PROSITE" id="PS51746">
    <property type="entry name" value="PPM_2"/>
    <property type="match status" value="1"/>
</dbReference>
<feature type="compositionally biased region" description="Low complexity" evidence="1">
    <location>
        <begin position="128"/>
        <end position="137"/>
    </location>
</feature>
<dbReference type="Pfam" id="PF13672">
    <property type="entry name" value="PP2C_2"/>
    <property type="match status" value="1"/>
</dbReference>
<feature type="compositionally biased region" description="Low complexity" evidence="1">
    <location>
        <begin position="60"/>
        <end position="72"/>
    </location>
</feature>
<dbReference type="PATRIC" id="fig|1075402.3.peg.1936"/>
<feature type="region of interest" description="Disordered" evidence="1">
    <location>
        <begin position="44"/>
        <end position="159"/>
    </location>
</feature>
<evidence type="ECO:0000259" key="2">
    <source>
        <dbReference type="PROSITE" id="PS51746"/>
    </source>
</evidence>
<comment type="caution">
    <text evidence="3">The sequence shown here is derived from an EMBL/GenBank/DDBJ whole genome shotgun (WGS) entry which is preliminary data.</text>
</comment>
<dbReference type="InterPro" id="IPR036457">
    <property type="entry name" value="PPM-type-like_dom_sf"/>
</dbReference>
<dbReference type="STRING" id="1075402.AN216_15105"/>
<proteinExistence type="predicted"/>
<name>A0A1E7KGD0_9ACTN</name>
<dbReference type="InterPro" id="IPR001932">
    <property type="entry name" value="PPM-type_phosphatase-like_dom"/>
</dbReference>
<evidence type="ECO:0000313" key="3">
    <source>
        <dbReference type="EMBL" id="OEV02923.1"/>
    </source>
</evidence>
<sequence>MPQLDRLSGCPSCAEPLEEGDLYCGACGADLRAAARLPAGGATCDQGEQPTLPTDGALHSPTASPAVDSPAAAAPPPPAAPPMPPQPPLSPPTGAGTLPAPPVPTAPSTPTLHLPRPAGQTLETPTSAAQAAGDAPGAPDPPPQPGAAPQPAGTPTGEPEALGPRCIACGTGGIDGDGCCEHCGHKQPDARDHMEQERGALAAASDRGLRHQRNQDFFAIDTCPLSDGGAAGIAVVCDGVSSAARSEEASAAASEAARAALRESVPRGAHPEDAMHDALLAAADAVSALASGSDTDAERNPPACTIVGAVTTAELLTIGWIGDSRAYWIPEDRTSSPARLTEDDSWAAHMVAAGLLSEEEAQADPRAHAITGWLGADAYELEPHTASFTPRGPGVVVVCSDGLWNYAESATEMAATVPADARTRPLHSAQRLVGHALDSGGHDNVTVALVPFPVPTDGAGPAAGEV</sequence>
<organism evidence="3 4">
    <name type="scientific">Streptomyces oceani</name>
    <dbReference type="NCBI Taxonomy" id="1075402"/>
    <lineage>
        <taxon>Bacteria</taxon>
        <taxon>Bacillati</taxon>
        <taxon>Actinomycetota</taxon>
        <taxon>Actinomycetes</taxon>
        <taxon>Kitasatosporales</taxon>
        <taxon>Streptomycetaceae</taxon>
        <taxon>Streptomyces</taxon>
    </lineage>
</organism>
<feature type="compositionally biased region" description="Pro residues" evidence="1">
    <location>
        <begin position="73"/>
        <end position="91"/>
    </location>
</feature>
<evidence type="ECO:0000256" key="1">
    <source>
        <dbReference type="SAM" id="MobiDB-lite"/>
    </source>
</evidence>
<dbReference type="EMBL" id="LJGU01000127">
    <property type="protein sequence ID" value="OEV02923.1"/>
    <property type="molecule type" value="Genomic_DNA"/>
</dbReference>
<accession>A0A1E7KGD0</accession>
<dbReference type="OrthoDB" id="9801841at2"/>
<evidence type="ECO:0000313" key="4">
    <source>
        <dbReference type="Proteomes" id="UP000176101"/>
    </source>
</evidence>
<dbReference type="RefSeq" id="WP_070197315.1">
    <property type="nucleotide sequence ID" value="NZ_LJGU01000127.1"/>
</dbReference>
<dbReference type="CDD" id="cd00143">
    <property type="entry name" value="PP2Cc"/>
    <property type="match status" value="1"/>
</dbReference>